<accession>A0A7I9V2Q7</accession>
<dbReference type="Proteomes" id="UP000444980">
    <property type="component" value="Unassembled WGS sequence"/>
</dbReference>
<keyword evidence="2" id="KW-0732">Signal</keyword>
<evidence type="ECO:0000256" key="1">
    <source>
        <dbReference type="SAM" id="MobiDB-lite"/>
    </source>
</evidence>
<sequence>MPTTPHRFRTAVALIAGIGAAGAVLVGCSASSNSVDDTRSVTVVGNGKVTGVPDTLSATVGVEAEAADVSAAINETSAKITKITDAAVEAGVDRKDVQTQQVSISPRYSSPGPGGGTSTISGYQATNTVSIKIRDLAKASTILGNIVTAGGNNTRLSGVSFAIDDNSALMRNAREAAFADARARADQYARLAGDKLGKALVITETNTADSVGPSYRRAPDAMAAAPVPIEPGQQTLTYTVTVKFALT</sequence>
<gene>
    <name evidence="3" type="ORF">nbrc107697_35000</name>
</gene>
<dbReference type="PROSITE" id="PS51257">
    <property type="entry name" value="PROKAR_LIPOPROTEIN"/>
    <property type="match status" value="1"/>
</dbReference>
<dbReference type="InterPro" id="IPR007497">
    <property type="entry name" value="SIMPL/DUF541"/>
</dbReference>
<feature type="region of interest" description="Disordered" evidence="1">
    <location>
        <begin position="94"/>
        <end position="118"/>
    </location>
</feature>
<feature type="chain" id="PRO_5039364202" description="SIMPL domain-containing protein" evidence="2">
    <location>
        <begin position="24"/>
        <end position="247"/>
    </location>
</feature>
<dbReference type="OrthoDB" id="5195768at2"/>
<proteinExistence type="predicted"/>
<dbReference type="PANTHER" id="PTHR34387">
    <property type="entry name" value="SLR1258 PROTEIN"/>
    <property type="match status" value="1"/>
</dbReference>
<dbReference type="PANTHER" id="PTHR34387:SF1">
    <property type="entry name" value="PERIPLASMIC IMMUNOGENIC PROTEIN"/>
    <property type="match status" value="1"/>
</dbReference>
<dbReference type="Gene3D" id="3.30.110.170">
    <property type="entry name" value="Protein of unknown function (DUF541), domain 1"/>
    <property type="match status" value="1"/>
</dbReference>
<name>A0A7I9V2Q7_9ACTN</name>
<protein>
    <recommendedName>
        <fullName evidence="5">SIMPL domain-containing protein</fullName>
    </recommendedName>
</protein>
<dbReference type="Pfam" id="PF04402">
    <property type="entry name" value="SIMPL"/>
    <property type="match status" value="1"/>
</dbReference>
<dbReference type="RefSeq" id="WP_161928732.1">
    <property type="nucleotide sequence ID" value="NZ_BJOU01000019.1"/>
</dbReference>
<feature type="signal peptide" evidence="2">
    <location>
        <begin position="1"/>
        <end position="23"/>
    </location>
</feature>
<evidence type="ECO:0000256" key="2">
    <source>
        <dbReference type="SAM" id="SignalP"/>
    </source>
</evidence>
<reference evidence="4" key="1">
    <citation type="submission" date="2019-06" db="EMBL/GenBank/DDBJ databases">
        <title>Gordonia isolated from sludge of a wastewater treatment plant.</title>
        <authorList>
            <person name="Tamura T."/>
            <person name="Aoyama K."/>
            <person name="Kang Y."/>
            <person name="Saito S."/>
            <person name="Akiyama N."/>
            <person name="Yazawa K."/>
            <person name="Gonoi T."/>
            <person name="Mikami Y."/>
        </authorList>
    </citation>
    <scope>NUCLEOTIDE SEQUENCE [LARGE SCALE GENOMIC DNA]</scope>
    <source>
        <strain evidence="4">NBRC 107697</strain>
    </source>
</reference>
<dbReference type="Gene3D" id="3.30.70.2970">
    <property type="entry name" value="Protein of unknown function (DUF541), domain 2"/>
    <property type="match status" value="1"/>
</dbReference>
<keyword evidence="4" id="KW-1185">Reference proteome</keyword>
<dbReference type="InterPro" id="IPR052022">
    <property type="entry name" value="26kDa_periplasmic_antigen"/>
</dbReference>
<comment type="caution">
    <text evidence="3">The sequence shown here is derived from an EMBL/GenBank/DDBJ whole genome shotgun (WGS) entry which is preliminary data.</text>
</comment>
<organism evidence="3 4">
    <name type="scientific">Gordonia crocea</name>
    <dbReference type="NCBI Taxonomy" id="589162"/>
    <lineage>
        <taxon>Bacteria</taxon>
        <taxon>Bacillati</taxon>
        <taxon>Actinomycetota</taxon>
        <taxon>Actinomycetes</taxon>
        <taxon>Mycobacteriales</taxon>
        <taxon>Gordoniaceae</taxon>
        <taxon>Gordonia</taxon>
    </lineage>
</organism>
<dbReference type="GO" id="GO:0006974">
    <property type="term" value="P:DNA damage response"/>
    <property type="evidence" value="ECO:0007669"/>
    <property type="project" value="TreeGrafter"/>
</dbReference>
<dbReference type="AlphaFoldDB" id="A0A7I9V2Q7"/>
<evidence type="ECO:0008006" key="5">
    <source>
        <dbReference type="Google" id="ProtNLM"/>
    </source>
</evidence>
<evidence type="ECO:0000313" key="3">
    <source>
        <dbReference type="EMBL" id="GED99461.1"/>
    </source>
</evidence>
<dbReference type="EMBL" id="BJOU01000019">
    <property type="protein sequence ID" value="GED99461.1"/>
    <property type="molecule type" value="Genomic_DNA"/>
</dbReference>
<evidence type="ECO:0000313" key="4">
    <source>
        <dbReference type="Proteomes" id="UP000444980"/>
    </source>
</evidence>